<evidence type="ECO:0000313" key="1">
    <source>
        <dbReference type="EMBL" id="CAH0720576.1"/>
    </source>
</evidence>
<accession>A0A8J9UHT8</accession>
<dbReference type="EMBL" id="OV170222">
    <property type="protein sequence ID" value="CAH0720576.1"/>
    <property type="molecule type" value="Genomic_DNA"/>
</dbReference>
<dbReference type="Proteomes" id="UP000838878">
    <property type="component" value="Chromosome 2"/>
</dbReference>
<feature type="non-terminal residue" evidence="1">
    <location>
        <position position="424"/>
    </location>
</feature>
<name>A0A8J9UHT8_9NEOP</name>
<proteinExistence type="predicted"/>
<sequence>MIQGVWSAVKWENIHCAADTEQAMPEGIVRDIARFPWFGVVQHTFYLGGKTRFAVTSGVLIHPTFAIAPAEDISRIQMEALQNNTKFIVWQSKTMKYSLDIETYYLAPEYTEGITLASLALLQILTYGPGGSREKGEIDKEIVHMDFVENQDCEEFYFKHNLNYKKMSPTRALCARARSAAAPCVWEGGAALVARQAWGYWKLIGFSARGPGCGAPARFVSVHDHLLWIDEVISEEPNKLREEDQAYIFRRVSPIKLILYKAKIRQPRDFGQCDRKTRGGVLYKDNSELITNKNFAQGFFFLSMAQVAQVNCVSVVLDVNSRTNAAVWLEHHCHRDVGGGRAGLAWRDYSQHACFVYFKSVAYIEFRFYFSFKATLEVTLFGHEETPRNIPNPFSSESTYSWWPTYDKLKSGWFMPHYVWWWYM</sequence>
<organism evidence="1 2">
    <name type="scientific">Brenthis ino</name>
    <name type="common">lesser marbled fritillary</name>
    <dbReference type="NCBI Taxonomy" id="405034"/>
    <lineage>
        <taxon>Eukaryota</taxon>
        <taxon>Metazoa</taxon>
        <taxon>Ecdysozoa</taxon>
        <taxon>Arthropoda</taxon>
        <taxon>Hexapoda</taxon>
        <taxon>Insecta</taxon>
        <taxon>Pterygota</taxon>
        <taxon>Neoptera</taxon>
        <taxon>Endopterygota</taxon>
        <taxon>Lepidoptera</taxon>
        <taxon>Glossata</taxon>
        <taxon>Ditrysia</taxon>
        <taxon>Papilionoidea</taxon>
        <taxon>Nymphalidae</taxon>
        <taxon>Heliconiinae</taxon>
        <taxon>Argynnini</taxon>
        <taxon>Brenthis</taxon>
    </lineage>
</organism>
<gene>
    <name evidence="1" type="ORF">BINO364_LOCUS6789</name>
</gene>
<evidence type="ECO:0008006" key="3">
    <source>
        <dbReference type="Google" id="ProtNLM"/>
    </source>
</evidence>
<dbReference type="AlphaFoldDB" id="A0A8J9UHT8"/>
<dbReference type="InterPro" id="IPR043504">
    <property type="entry name" value="Peptidase_S1_PA_chymotrypsin"/>
</dbReference>
<evidence type="ECO:0000313" key="2">
    <source>
        <dbReference type="Proteomes" id="UP000838878"/>
    </source>
</evidence>
<protein>
    <recommendedName>
        <fullName evidence="3">Peptidase S1 domain-containing protein</fullName>
    </recommendedName>
</protein>
<dbReference type="OrthoDB" id="6924245at2759"/>
<dbReference type="InterPro" id="IPR009003">
    <property type="entry name" value="Peptidase_S1_PA"/>
</dbReference>
<reference evidence="1" key="1">
    <citation type="submission" date="2021-12" db="EMBL/GenBank/DDBJ databases">
        <authorList>
            <person name="Martin H S."/>
        </authorList>
    </citation>
    <scope>NUCLEOTIDE SEQUENCE</scope>
</reference>
<dbReference type="Gene3D" id="2.40.10.10">
    <property type="entry name" value="Trypsin-like serine proteases"/>
    <property type="match status" value="1"/>
</dbReference>
<keyword evidence="2" id="KW-1185">Reference proteome</keyword>
<dbReference type="SUPFAM" id="SSF50494">
    <property type="entry name" value="Trypsin-like serine proteases"/>
    <property type="match status" value="1"/>
</dbReference>